<accession>A0AAD3H8S2</accession>
<feature type="region of interest" description="Disordered" evidence="5">
    <location>
        <begin position="508"/>
        <end position="535"/>
    </location>
</feature>
<keyword evidence="9" id="KW-1185">Reference proteome</keyword>
<evidence type="ECO:0000313" key="8">
    <source>
        <dbReference type="EMBL" id="GFH54812.1"/>
    </source>
</evidence>
<evidence type="ECO:0000256" key="4">
    <source>
        <dbReference type="ARBA" id="ARBA00023136"/>
    </source>
</evidence>
<dbReference type="SUPFAM" id="SSF81321">
    <property type="entry name" value="Family A G protein-coupled receptor-like"/>
    <property type="match status" value="1"/>
</dbReference>
<comment type="subcellular location">
    <subcellularLocation>
        <location evidence="1">Membrane</location>
        <topology evidence="1">Multi-pass membrane protein</topology>
    </subcellularLocation>
</comment>
<dbReference type="GO" id="GO:0005886">
    <property type="term" value="C:plasma membrane"/>
    <property type="evidence" value="ECO:0007669"/>
    <property type="project" value="TreeGrafter"/>
</dbReference>
<feature type="region of interest" description="Disordered" evidence="5">
    <location>
        <begin position="362"/>
        <end position="391"/>
    </location>
</feature>
<dbReference type="EMBL" id="BLLK01000047">
    <property type="protein sequence ID" value="GFH54812.1"/>
    <property type="molecule type" value="Genomic_DNA"/>
</dbReference>
<evidence type="ECO:0000256" key="1">
    <source>
        <dbReference type="ARBA" id="ARBA00004141"/>
    </source>
</evidence>
<feature type="transmembrane region" description="Helical" evidence="6">
    <location>
        <begin position="243"/>
        <end position="264"/>
    </location>
</feature>
<dbReference type="Gene3D" id="1.20.1070.10">
    <property type="entry name" value="Rhodopsin 7-helix transmembrane proteins"/>
    <property type="match status" value="1"/>
</dbReference>
<proteinExistence type="predicted"/>
<evidence type="ECO:0000313" key="9">
    <source>
        <dbReference type="Proteomes" id="UP001054902"/>
    </source>
</evidence>
<evidence type="ECO:0000259" key="7">
    <source>
        <dbReference type="PROSITE" id="PS50262"/>
    </source>
</evidence>
<evidence type="ECO:0000256" key="6">
    <source>
        <dbReference type="SAM" id="Phobius"/>
    </source>
</evidence>
<sequence length="556" mass="62929">MIISSVYRSFNNRRSMQQIILALMSIADFTLAFCRLTGFLWVPPHEAATAGYFGNQTSCIIQGFILEVAFSASVGYNLALALYYLLVVKHSWKPKRLDTIKYWLYVLPVCNGFVWAILGVSLNLIHGPQGKYVEDICYVHQDRYADEKDKKTFNNATIVWVCFATMYFVAIVCNIVCIIIVYRHVKRTERSSRRYSINVNNATSRTKLVATQFKLFAAVFLAPGILFVGSSMLYHLGVPVPRWYETIGFTFAFSAGFLNALVYFRVRFKKLRSSNPNSSKLSIVMDIICDTLFPCCIRKEQNKDNIGDCELQVSDATDETDKEDGTGHKRFSFVQRLSSIVRRRSSSFFDDRHVASFKGELKDSNFDTPSRRQSTTSLRGKSSYVSHTSTQSNDWRALKAAGVKTIQSEEDKHHETNHMSSVCRHTEQVCSPSESLRSESEGKQDWRALKASGVKTISSENHISTDEKINDSLIEKEGKSSSIGHHESNALKSRRVSFKEDFKYSNFDTPSRQSKTSLRSKSSCVSHSSTQSSDWRALKAAGVNTIKNDFEENTAK</sequence>
<dbReference type="PANTHER" id="PTHR23112">
    <property type="entry name" value="G PROTEIN-COUPLED RECEPTOR 157-RELATED"/>
    <property type="match status" value="1"/>
</dbReference>
<feature type="transmembrane region" description="Helical" evidence="6">
    <location>
        <begin position="158"/>
        <end position="182"/>
    </location>
</feature>
<protein>
    <recommendedName>
        <fullName evidence="7">G-protein coupled receptors family 1 profile domain-containing protein</fullName>
    </recommendedName>
</protein>
<name>A0AAD3H8S2_9STRA</name>
<gene>
    <name evidence="8" type="ORF">CTEN210_11288</name>
</gene>
<dbReference type="AlphaFoldDB" id="A0AAD3H8S2"/>
<feature type="compositionally biased region" description="Low complexity" evidence="5">
    <location>
        <begin position="517"/>
        <end position="533"/>
    </location>
</feature>
<keyword evidence="4 6" id="KW-0472">Membrane</keyword>
<evidence type="ECO:0000256" key="3">
    <source>
        <dbReference type="ARBA" id="ARBA00022989"/>
    </source>
</evidence>
<feature type="transmembrane region" description="Helical" evidence="6">
    <location>
        <begin position="215"/>
        <end position="237"/>
    </location>
</feature>
<comment type="caution">
    <text evidence="8">The sequence shown here is derived from an EMBL/GenBank/DDBJ whole genome shotgun (WGS) entry which is preliminary data.</text>
</comment>
<keyword evidence="3 6" id="KW-1133">Transmembrane helix</keyword>
<dbReference type="Proteomes" id="UP001054902">
    <property type="component" value="Unassembled WGS sequence"/>
</dbReference>
<feature type="transmembrane region" description="Helical" evidence="6">
    <location>
        <begin position="61"/>
        <end position="86"/>
    </location>
</feature>
<evidence type="ECO:0000256" key="2">
    <source>
        <dbReference type="ARBA" id="ARBA00022692"/>
    </source>
</evidence>
<dbReference type="InterPro" id="IPR017452">
    <property type="entry name" value="GPCR_Rhodpsn_7TM"/>
</dbReference>
<feature type="transmembrane region" description="Helical" evidence="6">
    <location>
        <begin position="102"/>
        <end position="125"/>
    </location>
</feature>
<dbReference type="GO" id="GO:0007189">
    <property type="term" value="P:adenylate cyclase-activating G protein-coupled receptor signaling pathway"/>
    <property type="evidence" value="ECO:0007669"/>
    <property type="project" value="TreeGrafter"/>
</dbReference>
<evidence type="ECO:0000256" key="5">
    <source>
        <dbReference type="SAM" id="MobiDB-lite"/>
    </source>
</evidence>
<keyword evidence="2 6" id="KW-0812">Transmembrane</keyword>
<feature type="transmembrane region" description="Helical" evidence="6">
    <location>
        <begin position="20"/>
        <end position="41"/>
    </location>
</feature>
<dbReference type="PROSITE" id="PS50262">
    <property type="entry name" value="G_PROTEIN_RECEP_F1_2"/>
    <property type="match status" value="1"/>
</dbReference>
<organism evidence="8 9">
    <name type="scientific">Chaetoceros tenuissimus</name>
    <dbReference type="NCBI Taxonomy" id="426638"/>
    <lineage>
        <taxon>Eukaryota</taxon>
        <taxon>Sar</taxon>
        <taxon>Stramenopiles</taxon>
        <taxon>Ochrophyta</taxon>
        <taxon>Bacillariophyta</taxon>
        <taxon>Coscinodiscophyceae</taxon>
        <taxon>Chaetocerotophycidae</taxon>
        <taxon>Chaetocerotales</taxon>
        <taxon>Chaetocerotaceae</taxon>
        <taxon>Chaetoceros</taxon>
    </lineage>
</organism>
<dbReference type="PANTHER" id="PTHR23112:SF0">
    <property type="entry name" value="TRANSMEMBRANE PROTEIN 116"/>
    <property type="match status" value="1"/>
</dbReference>
<reference evidence="8 9" key="1">
    <citation type="journal article" date="2021" name="Sci. Rep.">
        <title>The genome of the diatom Chaetoceros tenuissimus carries an ancient integrated fragment of an extant virus.</title>
        <authorList>
            <person name="Hongo Y."/>
            <person name="Kimura K."/>
            <person name="Takaki Y."/>
            <person name="Yoshida Y."/>
            <person name="Baba S."/>
            <person name="Kobayashi G."/>
            <person name="Nagasaki K."/>
            <person name="Hano T."/>
            <person name="Tomaru Y."/>
        </authorList>
    </citation>
    <scope>NUCLEOTIDE SEQUENCE [LARGE SCALE GENOMIC DNA]</scope>
    <source>
        <strain evidence="8 9">NIES-3715</strain>
    </source>
</reference>
<feature type="compositionally biased region" description="Polar residues" evidence="5">
    <location>
        <begin position="366"/>
        <end position="391"/>
    </location>
</feature>
<feature type="domain" description="G-protein coupled receptors family 1 profile" evidence="7">
    <location>
        <begin position="1"/>
        <end position="263"/>
    </location>
</feature>
<dbReference type="GO" id="GO:0004930">
    <property type="term" value="F:G protein-coupled receptor activity"/>
    <property type="evidence" value="ECO:0007669"/>
    <property type="project" value="TreeGrafter"/>
</dbReference>